<dbReference type="RefSeq" id="WP_204815599.1">
    <property type="nucleotide sequence ID" value="NZ_JANHOF010000001.1"/>
</dbReference>
<dbReference type="Pfam" id="PF00725">
    <property type="entry name" value="3HCDH"/>
    <property type="match status" value="1"/>
</dbReference>
<dbReference type="SUPFAM" id="SSF51735">
    <property type="entry name" value="NAD(P)-binding Rossmann-fold domains"/>
    <property type="match status" value="1"/>
</dbReference>
<evidence type="ECO:0000256" key="3">
    <source>
        <dbReference type="ARBA" id="ARBA00023002"/>
    </source>
</evidence>
<dbReference type="EC" id="1.1.1.35" evidence="6"/>
<feature type="domain" description="3-hydroxyacyl-CoA dehydrogenase C-terminal" evidence="4">
    <location>
        <begin position="168"/>
        <end position="266"/>
    </location>
</feature>
<dbReference type="EMBL" id="JBHLVF010000041">
    <property type="protein sequence ID" value="MFC0394462.1"/>
    <property type="molecule type" value="Genomic_DNA"/>
</dbReference>
<dbReference type="PANTHER" id="PTHR48075">
    <property type="entry name" value="3-HYDROXYACYL-COA DEHYDROGENASE FAMILY PROTEIN"/>
    <property type="match status" value="1"/>
</dbReference>
<dbReference type="InterPro" id="IPR006176">
    <property type="entry name" value="3-OHacyl-CoA_DH_NAD-bd"/>
</dbReference>
<dbReference type="InterPro" id="IPR006108">
    <property type="entry name" value="3HC_DH_C"/>
</dbReference>
<evidence type="ECO:0000313" key="6">
    <source>
        <dbReference type="EMBL" id="MFC0394462.1"/>
    </source>
</evidence>
<organism evidence="6 7">
    <name type="scientific">Paenibacillus mendelii</name>
    <dbReference type="NCBI Taxonomy" id="206163"/>
    <lineage>
        <taxon>Bacteria</taxon>
        <taxon>Bacillati</taxon>
        <taxon>Bacillota</taxon>
        <taxon>Bacilli</taxon>
        <taxon>Bacillales</taxon>
        <taxon>Paenibacillaceae</taxon>
        <taxon>Paenibacillus</taxon>
    </lineage>
</organism>
<feature type="domain" description="3-hydroxyacyl-CoA dehydrogenase NAD binding" evidence="5">
    <location>
        <begin position="49"/>
        <end position="165"/>
    </location>
</feature>
<reference evidence="6 7" key="1">
    <citation type="submission" date="2024-09" db="EMBL/GenBank/DDBJ databases">
        <authorList>
            <person name="Sun Q."/>
            <person name="Mori K."/>
        </authorList>
    </citation>
    <scope>NUCLEOTIDE SEQUENCE [LARGE SCALE GENOMIC DNA]</scope>
    <source>
        <strain evidence="6 7">CCM 4839</strain>
    </source>
</reference>
<keyword evidence="3 6" id="KW-0560">Oxidoreductase</keyword>
<accession>A0ABV6JFZ1</accession>
<comment type="similarity">
    <text evidence="2">Belongs to the 3-hydroxyacyl-CoA dehydrogenase family.</text>
</comment>
<evidence type="ECO:0000259" key="5">
    <source>
        <dbReference type="Pfam" id="PF02737"/>
    </source>
</evidence>
<keyword evidence="7" id="KW-1185">Reference proteome</keyword>
<feature type="domain" description="3-hydroxyacyl-CoA dehydrogenase NAD binding" evidence="5">
    <location>
        <begin position="5"/>
        <end position="40"/>
    </location>
</feature>
<dbReference type="InterPro" id="IPR013328">
    <property type="entry name" value="6PGD_dom2"/>
</dbReference>
<name>A0ABV6JFZ1_9BACL</name>
<dbReference type="Gene3D" id="3.40.50.720">
    <property type="entry name" value="NAD(P)-binding Rossmann-like Domain"/>
    <property type="match status" value="1"/>
</dbReference>
<gene>
    <name evidence="6" type="ORF">ACFFJ8_24275</name>
</gene>
<dbReference type="Proteomes" id="UP001589818">
    <property type="component" value="Unassembled WGS sequence"/>
</dbReference>
<dbReference type="PIRSF" id="PIRSF000105">
    <property type="entry name" value="HCDH"/>
    <property type="match status" value="1"/>
</dbReference>
<evidence type="ECO:0000256" key="2">
    <source>
        <dbReference type="ARBA" id="ARBA00009463"/>
    </source>
</evidence>
<dbReference type="PROSITE" id="PS00067">
    <property type="entry name" value="3HCDH"/>
    <property type="match status" value="1"/>
</dbReference>
<dbReference type="InterPro" id="IPR036291">
    <property type="entry name" value="NAD(P)-bd_dom_sf"/>
</dbReference>
<dbReference type="GO" id="GO:0003857">
    <property type="term" value="F:(3S)-3-hydroxyacyl-CoA dehydrogenase (NAD+) activity"/>
    <property type="evidence" value="ECO:0007669"/>
    <property type="project" value="UniProtKB-EC"/>
</dbReference>
<dbReference type="InterPro" id="IPR008927">
    <property type="entry name" value="6-PGluconate_DH-like_C_sf"/>
</dbReference>
<comment type="caution">
    <text evidence="6">The sequence shown here is derived from an EMBL/GenBank/DDBJ whole genome shotgun (WGS) entry which is preliminary data.</text>
</comment>
<comment type="pathway">
    <text evidence="1">Lipid metabolism; butanoate metabolism.</text>
</comment>
<dbReference type="SUPFAM" id="SSF48179">
    <property type="entry name" value="6-phosphogluconate dehydrogenase C-terminal domain-like"/>
    <property type="match status" value="1"/>
</dbReference>
<protein>
    <submittedName>
        <fullName evidence="6">3-hydroxyacyl-CoA dehydrogenase family protein</fullName>
        <ecNumber evidence="6">1.1.1.35</ecNumber>
    </submittedName>
</protein>
<dbReference type="InterPro" id="IPR022694">
    <property type="entry name" value="3-OHacyl-CoA_DH"/>
</dbReference>
<dbReference type="Pfam" id="PF02737">
    <property type="entry name" value="3HCDH_N"/>
    <property type="match status" value="2"/>
</dbReference>
<evidence type="ECO:0000256" key="1">
    <source>
        <dbReference type="ARBA" id="ARBA00005086"/>
    </source>
</evidence>
<dbReference type="InterPro" id="IPR006180">
    <property type="entry name" value="3-OHacyl-CoA_DH_CS"/>
</dbReference>
<sequence length="294" mass="31945">MITAITVLGAGTMGLGIAQLFAEHGCQVTLYDPKLQSLNERSLDAAASPSIVFMSDFEKAVTTADLIVEAVPEQLDVKRDVYARLEPLIKPQAIIASNTSTFALRELAANLSFEDRMIVTHFFNPAKHVPLVEIVGLPSTSPAILNEVISLLQHCGKSPVVLNKDIPGFIANRLQAALMREACYLLENGVADARQIDTVVSDGLGLRWALKGPFEIADLGGLDIWAKVTGHLFPELSRSSEAPQSILERAGSGELGVKSGRGFYEYEDGPHASEQLSDRMKQLVSFRTKLDQED</sequence>
<evidence type="ECO:0000313" key="7">
    <source>
        <dbReference type="Proteomes" id="UP001589818"/>
    </source>
</evidence>
<evidence type="ECO:0000259" key="4">
    <source>
        <dbReference type="Pfam" id="PF00725"/>
    </source>
</evidence>
<dbReference type="Gene3D" id="1.10.1040.10">
    <property type="entry name" value="N-(1-d-carboxylethyl)-l-norvaline Dehydrogenase, domain 2"/>
    <property type="match status" value="1"/>
</dbReference>
<dbReference type="PANTHER" id="PTHR48075:SF5">
    <property type="entry name" value="3-HYDROXYBUTYRYL-COA DEHYDROGENASE"/>
    <property type="match status" value="1"/>
</dbReference>
<proteinExistence type="inferred from homology"/>